<dbReference type="RefSeq" id="WP_188368410.1">
    <property type="nucleotide sequence ID" value="NZ_BMDT01000012.1"/>
</dbReference>
<name>A0A917JIQ4_9ENTE</name>
<dbReference type="PANTHER" id="PTHR43245">
    <property type="entry name" value="BIFUNCTIONAL POLYMYXIN RESISTANCE PROTEIN ARNA"/>
    <property type="match status" value="1"/>
</dbReference>
<dbReference type="AlphaFoldDB" id="A0A917JIQ4"/>
<dbReference type="Gene3D" id="3.40.50.720">
    <property type="entry name" value="NAD(P)-binding Rossmann-like Domain"/>
    <property type="match status" value="1"/>
</dbReference>
<comment type="caution">
    <text evidence="2">The sequence shown here is derived from an EMBL/GenBank/DDBJ whole genome shotgun (WGS) entry which is preliminary data.</text>
</comment>
<dbReference type="Proteomes" id="UP000622610">
    <property type="component" value="Unassembled WGS sequence"/>
</dbReference>
<reference evidence="2" key="2">
    <citation type="submission" date="2020-09" db="EMBL/GenBank/DDBJ databases">
        <authorList>
            <person name="Sun Q."/>
            <person name="Sedlacek I."/>
        </authorList>
    </citation>
    <scope>NUCLEOTIDE SEQUENCE</scope>
    <source>
        <strain evidence="2">CCM 8433</strain>
    </source>
</reference>
<gene>
    <name evidence="2" type="ORF">GCM10011482_22390</name>
</gene>
<dbReference type="EMBL" id="BMDT01000012">
    <property type="protein sequence ID" value="GGI66585.1"/>
    <property type="molecule type" value="Genomic_DNA"/>
</dbReference>
<dbReference type="InterPro" id="IPR001509">
    <property type="entry name" value="Epimerase_deHydtase"/>
</dbReference>
<reference evidence="2" key="1">
    <citation type="journal article" date="2014" name="Int. J. Syst. Evol. Microbiol.">
        <title>Complete genome sequence of Corynebacterium casei LMG S-19264T (=DSM 44701T), isolated from a smear-ripened cheese.</title>
        <authorList>
            <consortium name="US DOE Joint Genome Institute (JGI-PGF)"/>
            <person name="Walter F."/>
            <person name="Albersmeier A."/>
            <person name="Kalinowski J."/>
            <person name="Ruckert C."/>
        </authorList>
    </citation>
    <scope>NUCLEOTIDE SEQUENCE</scope>
    <source>
        <strain evidence="2">CCM 8433</strain>
    </source>
</reference>
<feature type="domain" description="NAD-dependent epimerase/dehydratase" evidence="1">
    <location>
        <begin position="4"/>
        <end position="207"/>
    </location>
</feature>
<dbReference type="SUPFAM" id="SSF51735">
    <property type="entry name" value="NAD(P)-binding Rossmann-fold domains"/>
    <property type="match status" value="1"/>
</dbReference>
<evidence type="ECO:0000313" key="2">
    <source>
        <dbReference type="EMBL" id="GGI66585.1"/>
    </source>
</evidence>
<sequence>MRKILITGGTVFVSRSLAEYFVGKGDDVYVLNRNNHPQPEGVTLIEADRYQLGEALKKTEFDAVIDVNAYTAEEIRLLLDALPAINDYVFISTSAVYPETLPQPFTETQVVGPNRYWTSYGTNKIAAEQVLFERVPQAYILRPAYIYGPYNNAYREAFVFDCAKEKRPFYLPGDGSQGLQFIHIEDLCRLVEGLLSTKPEQKIYNVGNEAMISIKDWVTAGYEAVGEEVSFVQVPDTQNQSQYFSFPNYQYELDVAQQTAIIGKTKDIKEGLTESWKWYRENEAVINKRDYLAYIERELSKEIN</sequence>
<dbReference type="Pfam" id="PF01370">
    <property type="entry name" value="Epimerase"/>
    <property type="match status" value="1"/>
</dbReference>
<evidence type="ECO:0000259" key="1">
    <source>
        <dbReference type="Pfam" id="PF01370"/>
    </source>
</evidence>
<keyword evidence="3" id="KW-1185">Reference proteome</keyword>
<accession>A0A917JIQ4</accession>
<organism evidence="2 3">
    <name type="scientific">Enterococcus alcedinis</name>
    <dbReference type="NCBI Taxonomy" id="1274384"/>
    <lineage>
        <taxon>Bacteria</taxon>
        <taxon>Bacillati</taxon>
        <taxon>Bacillota</taxon>
        <taxon>Bacilli</taxon>
        <taxon>Lactobacillales</taxon>
        <taxon>Enterococcaceae</taxon>
        <taxon>Enterococcus</taxon>
    </lineage>
</organism>
<protein>
    <submittedName>
        <fullName evidence="2">NDP-sugar dehydratase or epimerase</fullName>
    </submittedName>
</protein>
<proteinExistence type="predicted"/>
<evidence type="ECO:0000313" key="3">
    <source>
        <dbReference type="Proteomes" id="UP000622610"/>
    </source>
</evidence>
<dbReference type="InterPro" id="IPR050177">
    <property type="entry name" value="Lipid_A_modif_metabolic_enz"/>
</dbReference>
<dbReference type="InterPro" id="IPR036291">
    <property type="entry name" value="NAD(P)-bd_dom_sf"/>
</dbReference>